<dbReference type="Gene3D" id="3.40.50.2000">
    <property type="entry name" value="Glycogen Phosphorylase B"/>
    <property type="match status" value="2"/>
</dbReference>
<dbReference type="Proteomes" id="UP001140206">
    <property type="component" value="Chromosome 1"/>
</dbReference>
<evidence type="ECO:0000256" key="5">
    <source>
        <dbReference type="RuleBase" id="RU362057"/>
    </source>
</evidence>
<protein>
    <recommendedName>
        <fullName evidence="5">Glycosyltransferase</fullName>
        <ecNumber evidence="5">2.4.1.-</ecNumber>
    </recommendedName>
</protein>
<dbReference type="CDD" id="cd03784">
    <property type="entry name" value="GT1_Gtf-like"/>
    <property type="match status" value="1"/>
</dbReference>
<evidence type="ECO:0000256" key="1">
    <source>
        <dbReference type="ARBA" id="ARBA00009995"/>
    </source>
</evidence>
<keyword evidence="2 4" id="KW-0328">Glycosyltransferase</keyword>
<dbReference type="FunFam" id="3.40.50.2000:FF:000088">
    <property type="entry name" value="Glycosyltransferase"/>
    <property type="match status" value="1"/>
</dbReference>
<proteinExistence type="inferred from homology"/>
<dbReference type="InterPro" id="IPR035595">
    <property type="entry name" value="UDP_glycos_trans_CS"/>
</dbReference>
<dbReference type="SUPFAM" id="SSF53756">
    <property type="entry name" value="UDP-Glycosyltransferase/glycogen phosphorylase"/>
    <property type="match status" value="1"/>
</dbReference>
<dbReference type="FunFam" id="3.40.50.2000:FF:000037">
    <property type="entry name" value="Glycosyltransferase"/>
    <property type="match status" value="1"/>
</dbReference>
<keyword evidence="7" id="KW-1185">Reference proteome</keyword>
<dbReference type="Pfam" id="PF00201">
    <property type="entry name" value="UDPGT"/>
    <property type="match status" value="1"/>
</dbReference>
<keyword evidence="3 4" id="KW-0808">Transferase</keyword>
<dbReference type="InterPro" id="IPR050481">
    <property type="entry name" value="UDP-glycosyltransf_plant"/>
</dbReference>
<comment type="caution">
    <text evidence="6">The sequence shown here is derived from an EMBL/GenBank/DDBJ whole genome shotgun (WGS) entry which is preliminary data.</text>
</comment>
<dbReference type="EC" id="2.4.1.-" evidence="5"/>
<evidence type="ECO:0000256" key="2">
    <source>
        <dbReference type="ARBA" id="ARBA00022676"/>
    </source>
</evidence>
<dbReference type="PROSITE" id="PS00375">
    <property type="entry name" value="UDPGT"/>
    <property type="match status" value="1"/>
</dbReference>
<dbReference type="InterPro" id="IPR002213">
    <property type="entry name" value="UDP_glucos_trans"/>
</dbReference>
<dbReference type="PANTHER" id="PTHR48049">
    <property type="entry name" value="GLYCOSYLTRANSFERASE"/>
    <property type="match status" value="1"/>
</dbReference>
<dbReference type="GO" id="GO:0035251">
    <property type="term" value="F:UDP-glucosyltransferase activity"/>
    <property type="evidence" value="ECO:0007669"/>
    <property type="project" value="InterPro"/>
</dbReference>
<evidence type="ECO:0000313" key="6">
    <source>
        <dbReference type="EMBL" id="KAJ4806472.1"/>
    </source>
</evidence>
<comment type="similarity">
    <text evidence="1 4">Belongs to the UDP-glycosyltransferase family.</text>
</comment>
<reference evidence="6" key="1">
    <citation type="submission" date="2022-08" db="EMBL/GenBank/DDBJ databases">
        <authorList>
            <person name="Marques A."/>
        </authorList>
    </citation>
    <scope>NUCLEOTIDE SEQUENCE</scope>
    <source>
        <strain evidence="6">RhyPub2mFocal</strain>
        <tissue evidence="6">Leaves</tissue>
    </source>
</reference>
<evidence type="ECO:0000313" key="7">
    <source>
        <dbReference type="Proteomes" id="UP001140206"/>
    </source>
</evidence>
<dbReference type="EMBL" id="JAMFTS010000001">
    <property type="protein sequence ID" value="KAJ4806472.1"/>
    <property type="molecule type" value="Genomic_DNA"/>
</dbReference>
<dbReference type="PANTHER" id="PTHR48049:SF132">
    <property type="entry name" value="GLYCOSYLTRANSFERASE"/>
    <property type="match status" value="1"/>
</dbReference>
<gene>
    <name evidence="6" type="ORF">LUZ62_019038</name>
</gene>
<name>A0AAV8GT12_9POAL</name>
<evidence type="ECO:0000256" key="3">
    <source>
        <dbReference type="ARBA" id="ARBA00022679"/>
    </source>
</evidence>
<evidence type="ECO:0000256" key="4">
    <source>
        <dbReference type="RuleBase" id="RU003718"/>
    </source>
</evidence>
<sequence length="502" mass="56280">MEADSNSSSLHIVLFPWLAFGHMHPFLELAKSLASRGHRITFISTPRNIQRLPSIPSHLSSLITFVPLTLPRVEPLPENAESTSDISQGLVPNLEKAFDGLSTPFLDFLKSVCSDRKTKPDWIIMDLHHHWLPRIAQDFCVPCAMFYVSLASSMVFIGHGSSKKGVLRTELEHFTRPPIWIPFPSNLALRPHEARWFVSCNRENESDISVVQRVSSTIAGSKFIGIRSCFELESKWLSILPELFTQDVVPLGLLPPPAEEFCSARESRGGEHVIDWLNKHPPKSILYIALGSEATLSSELLHQLALGLERSRVPFLWALRKPAGMVGAATDILPAGFEERIKGFGHVEWGWVPQMRILAHTSVGGFLTHCGPSSVIESLQFGHPLILLPLIIDQGLIARVLEERGVGVEVPRDPETGEFDQEGVARVVRFVMVEEDGKLIRRNAEKIQPIFTDKISQEKHLDGFIKHLEKYRKQQLGQLYRNEIQRILTAIISSPNRSVLGS</sequence>
<dbReference type="AlphaFoldDB" id="A0AAV8GT12"/>
<accession>A0AAV8GT12</accession>
<organism evidence="6 7">
    <name type="scientific">Rhynchospora pubera</name>
    <dbReference type="NCBI Taxonomy" id="906938"/>
    <lineage>
        <taxon>Eukaryota</taxon>
        <taxon>Viridiplantae</taxon>
        <taxon>Streptophyta</taxon>
        <taxon>Embryophyta</taxon>
        <taxon>Tracheophyta</taxon>
        <taxon>Spermatophyta</taxon>
        <taxon>Magnoliopsida</taxon>
        <taxon>Liliopsida</taxon>
        <taxon>Poales</taxon>
        <taxon>Cyperaceae</taxon>
        <taxon>Cyperoideae</taxon>
        <taxon>Rhynchosporeae</taxon>
        <taxon>Rhynchospora</taxon>
    </lineage>
</organism>